<proteinExistence type="evidence at transcript level"/>
<organism evidence="1">
    <name type="scientific">Lotus japonicus</name>
    <name type="common">Lotus corniculatus var. japonicus</name>
    <dbReference type="NCBI Taxonomy" id="34305"/>
    <lineage>
        <taxon>Eukaryota</taxon>
        <taxon>Viridiplantae</taxon>
        <taxon>Streptophyta</taxon>
        <taxon>Embryophyta</taxon>
        <taxon>Tracheophyta</taxon>
        <taxon>Spermatophyta</taxon>
        <taxon>Magnoliopsida</taxon>
        <taxon>eudicotyledons</taxon>
        <taxon>Gunneridae</taxon>
        <taxon>Pentapetalae</taxon>
        <taxon>rosids</taxon>
        <taxon>fabids</taxon>
        <taxon>Fabales</taxon>
        <taxon>Fabaceae</taxon>
        <taxon>Papilionoideae</taxon>
        <taxon>50 kb inversion clade</taxon>
        <taxon>NPAAA clade</taxon>
        <taxon>Hologalegina</taxon>
        <taxon>robinioid clade</taxon>
        <taxon>Loteae</taxon>
        <taxon>Lotus</taxon>
    </lineage>
</organism>
<reference evidence="1" key="1">
    <citation type="submission" date="2012-05" db="EMBL/GenBank/DDBJ databases">
        <authorList>
            <person name="Krishnakumar V."/>
            <person name="Cheung F."/>
            <person name="Xiao Y."/>
            <person name="Chan A."/>
            <person name="Moskal W.A."/>
            <person name="Town C.D."/>
        </authorList>
    </citation>
    <scope>NUCLEOTIDE SEQUENCE</scope>
</reference>
<name>I3SJS6_LOTJA</name>
<dbReference type="EMBL" id="BT140723">
    <property type="protein sequence ID" value="AFK40518.1"/>
    <property type="molecule type" value="mRNA"/>
</dbReference>
<protein>
    <submittedName>
        <fullName evidence="1">Uncharacterized protein</fullName>
    </submittedName>
</protein>
<accession>I3SJS6</accession>
<sequence length="75" mass="8681">MFLVHLVHNGVPASFEVLLHRVQALICANSSGIEVAAPARVEDSDSLAKTDWQHNKAQFRRLLDSYKWCRIWYDR</sequence>
<dbReference type="AlphaFoldDB" id="I3SJS6"/>
<evidence type="ECO:0000313" key="1">
    <source>
        <dbReference type="EMBL" id="AFK40518.1"/>
    </source>
</evidence>